<organism evidence="2 3">
    <name type="scientific">Sciurus carolinensis</name>
    <name type="common">Eastern gray squirrel</name>
    <dbReference type="NCBI Taxonomy" id="30640"/>
    <lineage>
        <taxon>Eukaryota</taxon>
        <taxon>Metazoa</taxon>
        <taxon>Chordata</taxon>
        <taxon>Craniata</taxon>
        <taxon>Vertebrata</taxon>
        <taxon>Euteleostomi</taxon>
        <taxon>Mammalia</taxon>
        <taxon>Eutheria</taxon>
        <taxon>Euarchontoglires</taxon>
        <taxon>Glires</taxon>
        <taxon>Rodentia</taxon>
        <taxon>Sciuromorpha</taxon>
        <taxon>Sciuridae</taxon>
        <taxon>Sciurinae</taxon>
        <taxon>Sciurini</taxon>
        <taxon>Sciurus</taxon>
    </lineage>
</organism>
<dbReference type="EMBL" id="JAATJV010136646">
    <property type="protein sequence ID" value="MBZ3869437.1"/>
    <property type="molecule type" value="Genomic_DNA"/>
</dbReference>
<reference evidence="2" key="1">
    <citation type="submission" date="2020-03" db="EMBL/GenBank/DDBJ databases">
        <title>Studies in the Genomics of Life Span.</title>
        <authorList>
            <person name="Glass D."/>
        </authorList>
    </citation>
    <scope>NUCLEOTIDE SEQUENCE</scope>
    <source>
        <strain evidence="2">SUZIE</strain>
        <tissue evidence="2">Muscle</tissue>
    </source>
</reference>
<accession>A0AA41MCJ3</accession>
<dbReference type="Proteomes" id="UP001166674">
    <property type="component" value="Unassembled WGS sequence"/>
</dbReference>
<sequence>MRSEPSILFGERRASPTFCSSRNEPDPRLVGRIGALTRTGPEPCDPASPPEGASCALELAQLCCRYQAEPRPVARELSYQKATLRTYPELRGTAAAHFPGRRPISRAPLYETLEALAGVHQRSVLGDSGVASLYSVTIPEPRDPR</sequence>
<comment type="caution">
    <text evidence="2">The sequence shown here is derived from an EMBL/GenBank/DDBJ whole genome shotgun (WGS) entry which is preliminary data.</text>
</comment>
<feature type="region of interest" description="Disordered" evidence="1">
    <location>
        <begin position="1"/>
        <end position="29"/>
    </location>
</feature>
<name>A0AA41MCJ3_SCICA</name>
<evidence type="ECO:0000313" key="3">
    <source>
        <dbReference type="Proteomes" id="UP001166674"/>
    </source>
</evidence>
<evidence type="ECO:0000256" key="1">
    <source>
        <dbReference type="SAM" id="MobiDB-lite"/>
    </source>
</evidence>
<proteinExistence type="predicted"/>
<protein>
    <submittedName>
        <fullName evidence="2">Uncharacterized protein</fullName>
    </submittedName>
</protein>
<dbReference type="AlphaFoldDB" id="A0AA41MCJ3"/>
<gene>
    <name evidence="2" type="ORF">SUZIE_102935</name>
</gene>
<evidence type="ECO:0000313" key="2">
    <source>
        <dbReference type="EMBL" id="MBZ3869437.1"/>
    </source>
</evidence>
<keyword evidence="3" id="KW-1185">Reference proteome</keyword>